<gene>
    <name evidence="2" type="ORF">Taro_025489</name>
</gene>
<name>A0A843VHQ8_COLES</name>
<dbReference type="AlphaFoldDB" id="A0A843VHQ8"/>
<dbReference type="EMBL" id="NMUH01001493">
    <property type="protein sequence ID" value="MQL92854.1"/>
    <property type="molecule type" value="Genomic_DNA"/>
</dbReference>
<sequence>MFHTNMAPTISGGCQQGRTQRPTSGVT</sequence>
<evidence type="ECO:0000256" key="1">
    <source>
        <dbReference type="SAM" id="MobiDB-lite"/>
    </source>
</evidence>
<keyword evidence="3" id="KW-1185">Reference proteome</keyword>
<evidence type="ECO:0000313" key="2">
    <source>
        <dbReference type="EMBL" id="MQL92854.1"/>
    </source>
</evidence>
<proteinExistence type="predicted"/>
<accession>A0A843VHQ8</accession>
<protein>
    <submittedName>
        <fullName evidence="2">Uncharacterized protein</fullName>
    </submittedName>
</protein>
<dbReference type="Proteomes" id="UP000652761">
    <property type="component" value="Unassembled WGS sequence"/>
</dbReference>
<organism evidence="2 3">
    <name type="scientific">Colocasia esculenta</name>
    <name type="common">Wild taro</name>
    <name type="synonym">Arum esculentum</name>
    <dbReference type="NCBI Taxonomy" id="4460"/>
    <lineage>
        <taxon>Eukaryota</taxon>
        <taxon>Viridiplantae</taxon>
        <taxon>Streptophyta</taxon>
        <taxon>Embryophyta</taxon>
        <taxon>Tracheophyta</taxon>
        <taxon>Spermatophyta</taxon>
        <taxon>Magnoliopsida</taxon>
        <taxon>Liliopsida</taxon>
        <taxon>Araceae</taxon>
        <taxon>Aroideae</taxon>
        <taxon>Colocasieae</taxon>
        <taxon>Colocasia</taxon>
    </lineage>
</organism>
<feature type="region of interest" description="Disordered" evidence="1">
    <location>
        <begin position="1"/>
        <end position="27"/>
    </location>
</feature>
<reference evidence="2" key="1">
    <citation type="submission" date="2017-07" db="EMBL/GenBank/DDBJ databases">
        <title>Taro Niue Genome Assembly and Annotation.</title>
        <authorList>
            <person name="Atibalentja N."/>
            <person name="Keating K."/>
            <person name="Fields C.J."/>
        </authorList>
    </citation>
    <scope>NUCLEOTIDE SEQUENCE</scope>
    <source>
        <strain evidence="2">Niue_2</strain>
        <tissue evidence="2">Leaf</tissue>
    </source>
</reference>
<evidence type="ECO:0000313" key="3">
    <source>
        <dbReference type="Proteomes" id="UP000652761"/>
    </source>
</evidence>
<comment type="caution">
    <text evidence="2">The sequence shown here is derived from an EMBL/GenBank/DDBJ whole genome shotgun (WGS) entry which is preliminary data.</text>
</comment>